<dbReference type="EMBL" id="CP042382">
    <property type="protein sequence ID" value="QEA40018.1"/>
    <property type="molecule type" value="Genomic_DNA"/>
</dbReference>
<dbReference type="SUPFAM" id="SSF75169">
    <property type="entry name" value="DsrEFH-like"/>
    <property type="match status" value="1"/>
</dbReference>
<dbReference type="RefSeq" id="WP_147185086.1">
    <property type="nucleotide sequence ID" value="NZ_JBHUIC010000004.1"/>
</dbReference>
<dbReference type="Proteomes" id="UP000321272">
    <property type="component" value="Chromosome"/>
</dbReference>
<gene>
    <name evidence="1" type="primary">dsrH</name>
    <name evidence="1" type="ORF">FGL86_13645</name>
</gene>
<sequence>MILHILNRSPSASRVYQDALSAMDSTDCLILTEDGVQGALPQLVDYFGSLEGRLFALREDLAARGLEGRCADHVVVVDVDGFVELTEEAEKTVSWF</sequence>
<dbReference type="NCBIfam" id="TIGR03011">
    <property type="entry name" value="sulf_tusB_dsrH"/>
    <property type="match status" value="1"/>
</dbReference>
<dbReference type="OrthoDB" id="9795117at2"/>
<evidence type="ECO:0000313" key="1">
    <source>
        <dbReference type="EMBL" id="QEA40018.1"/>
    </source>
</evidence>
<dbReference type="KEGG" id="paur:FGL86_13645"/>
<proteinExistence type="predicted"/>
<dbReference type="PANTHER" id="PTHR37526">
    <property type="entry name" value="PROTEIN TUSB"/>
    <property type="match status" value="1"/>
</dbReference>
<dbReference type="InterPro" id="IPR027396">
    <property type="entry name" value="DsrEFH-like"/>
</dbReference>
<dbReference type="GO" id="GO:0002143">
    <property type="term" value="P:tRNA wobble position uridine thiolation"/>
    <property type="evidence" value="ECO:0007669"/>
    <property type="project" value="InterPro"/>
</dbReference>
<accession>A0A5B8SYZ0</accession>
<dbReference type="GO" id="GO:1990228">
    <property type="term" value="C:sulfurtransferase complex"/>
    <property type="evidence" value="ECO:0007669"/>
    <property type="project" value="TreeGrafter"/>
</dbReference>
<reference evidence="1 2" key="1">
    <citation type="submission" date="2019-06" db="EMBL/GenBank/DDBJ databases">
        <title>Genome analyses of bacteria isolated from kimchi.</title>
        <authorList>
            <person name="Lee S."/>
            <person name="Ahn S."/>
            <person name="Roh S."/>
        </authorList>
    </citation>
    <scope>NUCLEOTIDE SEQUENCE [LARGE SCALE GENOMIC DNA]</scope>
    <source>
        <strain evidence="1 2">CBA4606</strain>
    </source>
</reference>
<dbReference type="GO" id="GO:0016740">
    <property type="term" value="F:transferase activity"/>
    <property type="evidence" value="ECO:0007669"/>
    <property type="project" value="UniProtKB-KW"/>
</dbReference>
<organism evidence="1 2">
    <name type="scientific">Pistricoccus aurantiacus</name>
    <dbReference type="NCBI Taxonomy" id="1883414"/>
    <lineage>
        <taxon>Bacteria</taxon>
        <taxon>Pseudomonadati</taxon>
        <taxon>Pseudomonadota</taxon>
        <taxon>Gammaproteobacteria</taxon>
        <taxon>Oceanospirillales</taxon>
        <taxon>Halomonadaceae</taxon>
        <taxon>Pistricoccus</taxon>
    </lineage>
</organism>
<dbReference type="Pfam" id="PF04077">
    <property type="entry name" value="DsrH"/>
    <property type="match status" value="1"/>
</dbReference>
<dbReference type="Gene3D" id="3.40.1260.10">
    <property type="entry name" value="DsrEFH-like"/>
    <property type="match status" value="1"/>
</dbReference>
<dbReference type="AlphaFoldDB" id="A0A5B8SYZ0"/>
<name>A0A5B8SYZ0_9GAMM</name>
<dbReference type="InterPro" id="IPR007215">
    <property type="entry name" value="Sulphur_relay_TusB/DsrH"/>
</dbReference>
<evidence type="ECO:0000313" key="2">
    <source>
        <dbReference type="Proteomes" id="UP000321272"/>
    </source>
</evidence>
<protein>
    <submittedName>
        <fullName evidence="1">Sulfurtransferase complex subunit TusB</fullName>
    </submittedName>
</protein>
<dbReference type="PANTHER" id="PTHR37526:SF1">
    <property type="entry name" value="PROTEIN TUSB"/>
    <property type="match status" value="1"/>
</dbReference>
<keyword evidence="2" id="KW-1185">Reference proteome</keyword>
<keyword evidence="1" id="KW-0808">Transferase</keyword>